<reference evidence="2 3" key="1">
    <citation type="submission" date="2019-08" db="EMBL/GenBank/DDBJ databases">
        <title>Tsukamurella conjunctivitidis sp. nov., Tsukamurella assacharolytica sp. nov. and Tsukamurella sputae sp. nov. isolated from patients with conjunctivitis, bacteraemia (lymphoma) and respiratory infection (sputum) in Hong Kong.</title>
        <authorList>
            <person name="Fok K.M.N."/>
            <person name="Fong J.Y.H."/>
        </authorList>
    </citation>
    <scope>NUCLEOTIDE SEQUENCE [LARGE SCALE GENOMIC DNA]</scope>
    <source>
        <strain evidence="2 3">HKU70</strain>
    </source>
</reference>
<gene>
    <name evidence="2" type="ORF">FK268_00090</name>
</gene>
<keyword evidence="1" id="KW-0812">Transmembrane</keyword>
<feature type="transmembrane region" description="Helical" evidence="1">
    <location>
        <begin position="176"/>
        <end position="200"/>
    </location>
</feature>
<feature type="transmembrane region" description="Helical" evidence="1">
    <location>
        <begin position="113"/>
        <end position="132"/>
    </location>
</feature>
<feature type="transmembrane region" description="Helical" evidence="1">
    <location>
        <begin position="212"/>
        <end position="231"/>
    </location>
</feature>
<feature type="transmembrane region" description="Helical" evidence="1">
    <location>
        <begin position="304"/>
        <end position="323"/>
    </location>
</feature>
<evidence type="ECO:0000313" key="3">
    <source>
        <dbReference type="Proteomes" id="UP000319792"/>
    </source>
</evidence>
<feature type="transmembrane region" description="Helical" evidence="1">
    <location>
        <begin position="282"/>
        <end position="298"/>
    </location>
</feature>
<feature type="transmembrane region" description="Helical" evidence="1">
    <location>
        <begin position="251"/>
        <end position="270"/>
    </location>
</feature>
<comment type="caution">
    <text evidence="2">The sequence shown here is derived from an EMBL/GenBank/DDBJ whole genome shotgun (WGS) entry which is preliminary data.</text>
</comment>
<evidence type="ECO:0000313" key="2">
    <source>
        <dbReference type="EMBL" id="TWS25720.1"/>
    </source>
</evidence>
<keyword evidence="1" id="KW-0472">Membrane</keyword>
<evidence type="ECO:0000256" key="1">
    <source>
        <dbReference type="SAM" id="Phobius"/>
    </source>
</evidence>
<proteinExistence type="predicted"/>
<feature type="transmembrane region" description="Helical" evidence="1">
    <location>
        <begin position="144"/>
        <end position="164"/>
    </location>
</feature>
<feature type="transmembrane region" description="Helical" evidence="1">
    <location>
        <begin position="33"/>
        <end position="53"/>
    </location>
</feature>
<dbReference type="RefSeq" id="WP_146430010.1">
    <property type="nucleotide sequence ID" value="NZ_VIGV01000001.1"/>
</dbReference>
<accession>A0A5C5RT66</accession>
<keyword evidence="3" id="KW-1185">Reference proteome</keyword>
<dbReference type="EMBL" id="VIGV01000001">
    <property type="protein sequence ID" value="TWS25720.1"/>
    <property type="molecule type" value="Genomic_DNA"/>
</dbReference>
<dbReference type="AlphaFoldDB" id="A0A5C5RT66"/>
<dbReference type="OrthoDB" id="8478704at2"/>
<organism evidence="2 3">
    <name type="scientific">Tsukamurella sputi</name>
    <dbReference type="NCBI Taxonomy" id="2591848"/>
    <lineage>
        <taxon>Bacteria</taxon>
        <taxon>Bacillati</taxon>
        <taxon>Actinomycetota</taxon>
        <taxon>Actinomycetes</taxon>
        <taxon>Mycobacteriales</taxon>
        <taxon>Tsukamurellaceae</taxon>
        <taxon>Tsukamurella</taxon>
    </lineage>
</organism>
<evidence type="ECO:0008006" key="4">
    <source>
        <dbReference type="Google" id="ProtNLM"/>
    </source>
</evidence>
<name>A0A5C5RT66_9ACTN</name>
<keyword evidence="1" id="KW-1133">Transmembrane helix</keyword>
<feature type="transmembrane region" description="Helical" evidence="1">
    <location>
        <begin position="60"/>
        <end position="77"/>
    </location>
</feature>
<dbReference type="Proteomes" id="UP000319792">
    <property type="component" value="Unassembled WGS sequence"/>
</dbReference>
<sequence>MNLAGQGRLKAAWTLALLAPLCAELTFTAVAVPATWLALPILVLIYGAGVLLIREAVVRVGGGWPSLITLGLAYELAEDGLGLQALTSPTMYGAGEWGWRVGGLNLTYWEAQVGVHTVFSVLVPIMLVGVIFPQHRARPFLRTGGMIGVGITAILGVAVVRLTISVQEDPGYNSSVGTVIVFTVAVAALAAVALAVLPRVALPAVTPLPATCARVGLVSGIACAAFLFLLMPPGLRKDTGPALSGLLPHPILLALAAFVAVVAAALLLRFAADPGFDDLHRIWLAGGIGVAHTLFMTARLTPTTITAGAITVVLEIGALALLARRVRSRRTSATREHAY</sequence>
<protein>
    <recommendedName>
        <fullName evidence="4">DUF998 domain-containing protein</fullName>
    </recommendedName>
</protein>